<dbReference type="PANTHER" id="PTHR12308:SF73">
    <property type="entry name" value="ANOCTAMIN"/>
    <property type="match status" value="1"/>
</dbReference>
<feature type="transmembrane region" description="Helical" evidence="5">
    <location>
        <begin position="507"/>
        <end position="529"/>
    </location>
</feature>
<feature type="domain" description="Core" evidence="6">
    <location>
        <begin position="70"/>
        <end position="142"/>
    </location>
</feature>
<dbReference type="Pfam" id="PF04547">
    <property type="entry name" value="Anoctamin"/>
    <property type="match status" value="1"/>
</dbReference>
<evidence type="ECO:0000259" key="6">
    <source>
        <dbReference type="Pfam" id="PF01521"/>
    </source>
</evidence>
<gene>
    <name evidence="8" type="primary">ANO3</name>
    <name evidence="8" type="ORF">FOL47_003469</name>
</gene>
<comment type="subcellular location">
    <subcellularLocation>
        <location evidence="1">Membrane</location>
        <topology evidence="1">Multi-pass membrane protein</topology>
    </subcellularLocation>
</comment>
<name>A0A7J6M7W9_PERCH</name>
<evidence type="ECO:0000256" key="5">
    <source>
        <dbReference type="SAM" id="Phobius"/>
    </source>
</evidence>
<feature type="domain" description="Anoctamin transmembrane" evidence="7">
    <location>
        <begin position="398"/>
        <end position="821"/>
    </location>
</feature>
<dbReference type="InterPro" id="IPR000361">
    <property type="entry name" value="ATAP_core_dom"/>
</dbReference>
<evidence type="ECO:0000256" key="1">
    <source>
        <dbReference type="ARBA" id="ARBA00004141"/>
    </source>
</evidence>
<evidence type="ECO:0000313" key="9">
    <source>
        <dbReference type="Proteomes" id="UP000591131"/>
    </source>
</evidence>
<dbReference type="GO" id="GO:0005254">
    <property type="term" value="F:chloride channel activity"/>
    <property type="evidence" value="ECO:0007669"/>
    <property type="project" value="TreeGrafter"/>
</dbReference>
<dbReference type="PANTHER" id="PTHR12308">
    <property type="entry name" value="ANOCTAMIN"/>
    <property type="match status" value="1"/>
</dbReference>
<feature type="transmembrane region" description="Helical" evidence="5">
    <location>
        <begin position="707"/>
        <end position="730"/>
    </location>
</feature>
<keyword evidence="9" id="KW-1185">Reference proteome</keyword>
<evidence type="ECO:0000256" key="4">
    <source>
        <dbReference type="ARBA" id="ARBA00023136"/>
    </source>
</evidence>
<feature type="transmembrane region" description="Helical" evidence="5">
    <location>
        <begin position="754"/>
        <end position="780"/>
    </location>
</feature>
<feature type="transmembrane region" description="Helical" evidence="5">
    <location>
        <begin position="406"/>
        <end position="430"/>
    </location>
</feature>
<keyword evidence="3 5" id="KW-1133">Transmembrane helix</keyword>
<dbReference type="InterPro" id="IPR007632">
    <property type="entry name" value="Anoctamin"/>
</dbReference>
<evidence type="ECO:0000256" key="3">
    <source>
        <dbReference type="ARBA" id="ARBA00022989"/>
    </source>
</evidence>
<protein>
    <submittedName>
        <fullName evidence="8">Anoctamin</fullName>
    </submittedName>
</protein>
<dbReference type="GO" id="GO:0016020">
    <property type="term" value="C:membrane"/>
    <property type="evidence" value="ECO:0007669"/>
    <property type="project" value="UniProtKB-SubCell"/>
</dbReference>
<evidence type="ECO:0000313" key="8">
    <source>
        <dbReference type="EMBL" id="KAF4667585.1"/>
    </source>
</evidence>
<feature type="transmembrane region" description="Helical" evidence="5">
    <location>
        <begin position="638"/>
        <end position="659"/>
    </location>
</feature>
<reference evidence="8 9" key="1">
    <citation type="submission" date="2020-04" db="EMBL/GenBank/DDBJ databases">
        <title>Perkinsus chesapeaki whole genome sequence.</title>
        <authorList>
            <person name="Bogema D.R."/>
        </authorList>
    </citation>
    <scope>NUCLEOTIDE SEQUENCE [LARGE SCALE GENOMIC DNA]</scope>
    <source>
        <strain evidence="8">ATCC PRA-425</strain>
    </source>
</reference>
<dbReference type="Pfam" id="PF01521">
    <property type="entry name" value="Fe-S_biosyn"/>
    <property type="match status" value="1"/>
</dbReference>
<proteinExistence type="predicted"/>
<keyword evidence="2 5" id="KW-0812">Transmembrane</keyword>
<dbReference type="InterPro" id="IPR035903">
    <property type="entry name" value="HesB-like_dom_sf"/>
</dbReference>
<evidence type="ECO:0000256" key="2">
    <source>
        <dbReference type="ARBA" id="ARBA00022692"/>
    </source>
</evidence>
<dbReference type="InterPro" id="IPR049452">
    <property type="entry name" value="Anoctamin_TM"/>
</dbReference>
<evidence type="ECO:0000259" key="7">
    <source>
        <dbReference type="Pfam" id="PF04547"/>
    </source>
</evidence>
<dbReference type="SUPFAM" id="SSF89360">
    <property type="entry name" value="HesB-like domain"/>
    <property type="match status" value="1"/>
</dbReference>
<keyword evidence="4 5" id="KW-0472">Membrane</keyword>
<dbReference type="AlphaFoldDB" id="A0A7J6M7W9"/>
<feature type="transmembrane region" description="Helical" evidence="5">
    <location>
        <begin position="792"/>
        <end position="809"/>
    </location>
</feature>
<dbReference type="EMBL" id="JAAPAO010000208">
    <property type="protein sequence ID" value="KAF4667585.1"/>
    <property type="molecule type" value="Genomic_DNA"/>
</dbReference>
<dbReference type="Gene3D" id="2.60.300.12">
    <property type="entry name" value="HesB-like domain"/>
    <property type="match status" value="1"/>
</dbReference>
<sequence length="844" mass="95625">MLPSFSNTFGRSILRPLAIRASPRFLAATYQPPRWFSDVAASLPGAVSEDGNLTLKPAGVQVVGGQGQRNIPTALRLTVDSGGCGGFQYYFDLVPADTATGTDIKVEADDGSVVMLVDALSQSYLENCKVDFVEEMIGSKFVNMFARRRGEFESRPLMGDVDETVVRIMGESVEVDDDCDYVLVMPIRVPSGREDPVEWNSTVKDANAEARKIFKRRGDTVSDFDIDSSFPKGSMSLLELSKKIRQKLLDLLRGSEFGLHLDTLVSIDKDEVFLKLRITDEAVRQLAASEGYRMPLRAGAKYKPPINPRSKEPVPAYAEYFSTRSSDTIFEDFRQVDRIRLILRRLQLFVDVTELVRLQIIHHGFPVHKHLDVQELSSDWAEVANFWKIPCHKYDNDIRNYFGEEVAFLFTWLAFYTRGLCLPALIGGLLFFRREQFTGWSLTVQREVQIGYAVFMACWAAFFHEFFRRKQARNVQLWGMKNYDSVESVLPSFDETMSEKTTYIRKLISVLTMALFLFFIVGGITWIQWFRYNLLTSPDDYLLTRLFGADRAAEIAATMITMQIKVFDALWDKTSKWLTDRENHKTKSQWKNSMVIKSFMVKFFNSFYPFLYVAFAKQFVDGCPADETGCMPELQKNLAVFFVVHTATVLSKTMMVVLSTKKAVRDEIRAVHRLGDSSSRYTYLQLQAKTNSYGGTSEDYLESSVQFGFVTCFSVVLPPIALLALLSNFIKYRLMAYRQCKILRRSYPAASEGIGAWSGLFGAISSLAVLVNCGLVVFVMQPAKGFDLQTQLALFLLFEHVLFFLKLIVDLAVPDVPYDVDVCEEQNIESMPLALGGADVQPVR</sequence>
<accession>A0A7J6M7W9</accession>
<organism evidence="8 9">
    <name type="scientific">Perkinsus chesapeaki</name>
    <name type="common">Clam parasite</name>
    <name type="synonym">Perkinsus andrewsi</name>
    <dbReference type="NCBI Taxonomy" id="330153"/>
    <lineage>
        <taxon>Eukaryota</taxon>
        <taxon>Sar</taxon>
        <taxon>Alveolata</taxon>
        <taxon>Perkinsozoa</taxon>
        <taxon>Perkinsea</taxon>
        <taxon>Perkinsida</taxon>
        <taxon>Perkinsidae</taxon>
        <taxon>Perkinsus</taxon>
    </lineage>
</organism>
<dbReference type="OrthoDB" id="1938621at2759"/>
<dbReference type="Proteomes" id="UP000591131">
    <property type="component" value="Unassembled WGS sequence"/>
</dbReference>
<comment type="caution">
    <text evidence="8">The sequence shown here is derived from an EMBL/GenBank/DDBJ whole genome shotgun (WGS) entry which is preliminary data.</text>
</comment>